<dbReference type="EMBL" id="MLJW01008711">
    <property type="protein sequence ID" value="OIQ63765.1"/>
    <property type="molecule type" value="Genomic_DNA"/>
</dbReference>
<name>A0A1J5PJQ4_9ZZZZ</name>
<organism evidence="1">
    <name type="scientific">mine drainage metagenome</name>
    <dbReference type="NCBI Taxonomy" id="410659"/>
    <lineage>
        <taxon>unclassified sequences</taxon>
        <taxon>metagenomes</taxon>
        <taxon>ecological metagenomes</taxon>
    </lineage>
</organism>
<sequence>MFQKGIHPSILQMGQITARPYNRHHQRKMVDSNAGQQVCIARHVLRQLLRDLAQQIVAGGAAQTVVDILETLQIDQKQGELMPAADRATHVLRHPLQKQRAVCQSGEHVVVGEVVEPFLLADVIDRERNVTSEFHQQLQFVFLEKFTLTGVQDERTHRFILNNQRQNGHRVNSAFGVFVAEHHFRVTLHIVDDNRHFFRDRPRQYGTSERRIFDR</sequence>
<evidence type="ECO:0000313" key="1">
    <source>
        <dbReference type="EMBL" id="OIQ63765.1"/>
    </source>
</evidence>
<reference evidence="1" key="1">
    <citation type="submission" date="2016-10" db="EMBL/GenBank/DDBJ databases">
        <title>Sequence of Gallionella enrichment culture.</title>
        <authorList>
            <person name="Poehlein A."/>
            <person name="Muehling M."/>
            <person name="Daniel R."/>
        </authorList>
    </citation>
    <scope>NUCLEOTIDE SEQUENCE</scope>
</reference>
<dbReference type="AlphaFoldDB" id="A0A1J5PJQ4"/>
<protein>
    <submittedName>
        <fullName evidence="1">Uncharacterized protein</fullName>
    </submittedName>
</protein>
<accession>A0A1J5PJQ4</accession>
<gene>
    <name evidence="1" type="ORF">GALL_546930</name>
</gene>
<proteinExistence type="predicted"/>
<comment type="caution">
    <text evidence="1">The sequence shown here is derived from an EMBL/GenBank/DDBJ whole genome shotgun (WGS) entry which is preliminary data.</text>
</comment>